<proteinExistence type="predicted"/>
<sequence>MLPTNLNNKMSDVPATTSPASVGTVVTSSQLHDIIEEREENETTVIHHVNSFAPEQQDKNIEEQQSVPDQEDTSNTLAGNNNMLLELKEEMDGEIPEVSLGSAEDILAADESRTEMNALTNSFDELSLLPPLPNNDLSFDVIRSQQIENFEAATSIQELEEQMAQDSNTAYNPLEDVLTASPEVLQGLQSPQSPVRSSSSRHRSSSFRSSTPLSPIAAPSALRDMRNNKMALEEMISNSDDMTVLSNVMDYTLDRNHDDSNNDMQFTMGDQNTSFDLSKALEIPNSTSSLAKTSSPKMTSDNSTSVPPSPKISSPKVSLKKKFSNTLLTQTNEQNNSKSNLNNMILPQAKHTHPDLVPVSRIGTRTSTSSIQSNTITINPRSSISSRTILDVKPRRSTSISNSVNTMSLENESEGTIQKIIERKPSLKKYQTQKTANTDATNISKLEAQLYNLPAVNTSSSLVSRAASVTSGSRDRSLSQTTKSNMSEFPPLGLAVTTSNGTPIEPKAMKKPPFLRRASSAILRKTSLKGNDSTTSIPQIPSSPITPLPSPLTAIDKKPYIRSALGRQLSSTSIISEVHPEAQSRNVSTPIMRTSSFSHRMKRGLTRIMSTNGSSNRLSSKLSMENLLRNSEQTKQQNINTDSSMFDLDHSVRQNSNGQFSDNSVLYMGSEYRNNDDQMRYPIGDNSNNDYFSFMKPQSDDSNYKTISVNMDVWKANIPIINVTDNNSLEMDMRVNKFDTQCSKVFCLENVSTPKAFSDNSTPISTSTGSKQSKNQASDDSQTSNENIQTMEIKDYIRFLHQQRMLEDSTFEKLEKQFLDSGWCSTSDLGSIRQKRQAVNKKWDDVINFYQSKLL</sequence>
<feature type="compositionally biased region" description="Polar residues" evidence="1">
    <location>
        <begin position="287"/>
        <end position="304"/>
    </location>
</feature>
<dbReference type="EMBL" id="JBEVYD010000003">
    <property type="protein sequence ID" value="KAL3234488.1"/>
    <property type="molecule type" value="Genomic_DNA"/>
</dbReference>
<feature type="region of interest" description="Disordered" evidence="1">
    <location>
        <begin position="187"/>
        <end position="221"/>
    </location>
</feature>
<feature type="region of interest" description="Disordered" evidence="1">
    <location>
        <begin position="462"/>
        <end position="550"/>
    </location>
</feature>
<feature type="compositionally biased region" description="Polar residues" evidence="1">
    <location>
        <begin position="462"/>
        <end position="487"/>
    </location>
</feature>
<keyword evidence="3" id="KW-1185">Reference proteome</keyword>
<name>A0ABR4NZ74_9SACH</name>
<feature type="region of interest" description="Disordered" evidence="1">
    <location>
        <begin position="287"/>
        <end position="318"/>
    </location>
</feature>
<evidence type="ECO:0000313" key="3">
    <source>
        <dbReference type="Proteomes" id="UP001623330"/>
    </source>
</evidence>
<comment type="caution">
    <text evidence="2">The sequence shown here is derived from an EMBL/GenBank/DDBJ whole genome shotgun (WGS) entry which is preliminary data.</text>
</comment>
<reference evidence="2 3" key="1">
    <citation type="submission" date="2024-05" db="EMBL/GenBank/DDBJ databases">
        <title>Long read based assembly of the Candida bracarensis genome reveals expanded adhesin content.</title>
        <authorList>
            <person name="Marcet-Houben M."/>
            <person name="Ksiezopolska E."/>
            <person name="Gabaldon T."/>
        </authorList>
    </citation>
    <scope>NUCLEOTIDE SEQUENCE [LARGE SCALE GENOMIC DNA]</scope>
    <source>
        <strain evidence="2 3">CBM6</strain>
    </source>
</reference>
<organism evidence="2 3">
    <name type="scientific">Nakaseomyces bracarensis</name>
    <dbReference type="NCBI Taxonomy" id="273131"/>
    <lineage>
        <taxon>Eukaryota</taxon>
        <taxon>Fungi</taxon>
        <taxon>Dikarya</taxon>
        <taxon>Ascomycota</taxon>
        <taxon>Saccharomycotina</taxon>
        <taxon>Saccharomycetes</taxon>
        <taxon>Saccharomycetales</taxon>
        <taxon>Saccharomycetaceae</taxon>
        <taxon>Nakaseomyces</taxon>
    </lineage>
</organism>
<gene>
    <name evidence="2" type="ORF">RNJ44_03250</name>
</gene>
<accession>A0ABR4NZ74</accession>
<feature type="compositionally biased region" description="Polar residues" evidence="1">
    <location>
        <begin position="63"/>
        <end position="77"/>
    </location>
</feature>
<feature type="region of interest" description="Disordered" evidence="1">
    <location>
        <begin position="758"/>
        <end position="786"/>
    </location>
</feature>
<feature type="region of interest" description="Disordered" evidence="1">
    <location>
        <begin position="50"/>
        <end position="77"/>
    </location>
</feature>
<protein>
    <submittedName>
        <fullName evidence="2">Uncharacterized protein</fullName>
    </submittedName>
</protein>
<evidence type="ECO:0000313" key="2">
    <source>
        <dbReference type="EMBL" id="KAL3234488.1"/>
    </source>
</evidence>
<feature type="region of interest" description="Disordered" evidence="1">
    <location>
        <begin position="1"/>
        <end position="22"/>
    </location>
</feature>
<feature type="compositionally biased region" description="Low complexity" evidence="1">
    <location>
        <begin position="533"/>
        <end position="543"/>
    </location>
</feature>
<dbReference type="Proteomes" id="UP001623330">
    <property type="component" value="Unassembled WGS sequence"/>
</dbReference>
<feature type="compositionally biased region" description="Low complexity" evidence="1">
    <location>
        <begin position="206"/>
        <end position="215"/>
    </location>
</feature>
<evidence type="ECO:0000256" key="1">
    <source>
        <dbReference type="SAM" id="MobiDB-lite"/>
    </source>
</evidence>